<dbReference type="Proteomes" id="UP000270094">
    <property type="component" value="Unassembled WGS sequence"/>
</dbReference>
<organism evidence="1 2">
    <name type="scientific">Strongylus vulgaris</name>
    <name type="common">Blood worm</name>
    <dbReference type="NCBI Taxonomy" id="40348"/>
    <lineage>
        <taxon>Eukaryota</taxon>
        <taxon>Metazoa</taxon>
        <taxon>Ecdysozoa</taxon>
        <taxon>Nematoda</taxon>
        <taxon>Chromadorea</taxon>
        <taxon>Rhabditida</taxon>
        <taxon>Rhabditina</taxon>
        <taxon>Rhabditomorpha</taxon>
        <taxon>Strongyloidea</taxon>
        <taxon>Strongylidae</taxon>
        <taxon>Strongylus</taxon>
    </lineage>
</organism>
<proteinExistence type="predicted"/>
<keyword evidence="2" id="KW-1185">Reference proteome</keyword>
<gene>
    <name evidence="1" type="ORF">SVUK_LOCUS5488</name>
</gene>
<accession>A0A3P7IC78</accession>
<reference evidence="1 2" key="1">
    <citation type="submission" date="2018-11" db="EMBL/GenBank/DDBJ databases">
        <authorList>
            <consortium name="Pathogen Informatics"/>
        </authorList>
    </citation>
    <scope>NUCLEOTIDE SEQUENCE [LARGE SCALE GENOMIC DNA]</scope>
</reference>
<evidence type="ECO:0000313" key="1">
    <source>
        <dbReference type="EMBL" id="VDM70490.1"/>
    </source>
</evidence>
<protein>
    <submittedName>
        <fullName evidence="1">Uncharacterized protein</fullName>
    </submittedName>
</protein>
<sequence>MKSKLNWALQNELFDVTSIGLHFIKSLEKTTKGSDYAKKLVHLERLCENSDAARSPFDYTLDLSLAEVLEKPQLCCSRTPIGWNQDQFVEPENFLDILKQIYCRTVTLFADFASLCPELMLLEEKDKVMFLC</sequence>
<name>A0A3P7IC78_STRVU</name>
<dbReference type="AlphaFoldDB" id="A0A3P7IC78"/>
<dbReference type="EMBL" id="UYYB01016306">
    <property type="protein sequence ID" value="VDM70490.1"/>
    <property type="molecule type" value="Genomic_DNA"/>
</dbReference>
<dbReference type="OrthoDB" id="5858991at2759"/>
<evidence type="ECO:0000313" key="2">
    <source>
        <dbReference type="Proteomes" id="UP000270094"/>
    </source>
</evidence>